<name>M1D8V2_SOLTU</name>
<reference evidence="5" key="1">
    <citation type="journal article" date="2011" name="Nature">
        <title>Genome sequence and analysis of the tuber crop potato.</title>
        <authorList>
            <consortium name="The Potato Genome Sequencing Consortium"/>
        </authorList>
    </citation>
    <scope>NUCLEOTIDE SEQUENCE [LARGE SCALE GENOMIC DNA]</scope>
    <source>
        <strain evidence="5">cv. DM1-3 516 R44</strain>
    </source>
</reference>
<protein>
    <submittedName>
        <fullName evidence="4">Filament-like plant protein</fullName>
    </submittedName>
</protein>
<dbReference type="Gramene" id="PGSC0003DMT400085151">
    <property type="protein sequence ID" value="PGSC0003DMT400085151"/>
    <property type="gene ID" value="PGSC0003DMG400034722"/>
</dbReference>
<dbReference type="Proteomes" id="UP000011115">
    <property type="component" value="Unassembled WGS sequence"/>
</dbReference>
<dbReference type="AlphaFoldDB" id="M1D8V2"/>
<evidence type="ECO:0000313" key="4">
    <source>
        <dbReference type="EnsemblPlants" id="PGSC0003DMT400085151"/>
    </source>
</evidence>
<dbReference type="STRING" id="4113.M1D8V2"/>
<keyword evidence="5" id="KW-1185">Reference proteome</keyword>
<feature type="coiled-coil region" evidence="3">
    <location>
        <begin position="91"/>
        <end position="160"/>
    </location>
</feature>
<comment type="similarity">
    <text evidence="1">Belongs to the FPP family.</text>
</comment>
<dbReference type="HOGENOM" id="CLU_1463693_0_0_1"/>
<dbReference type="PANTHER" id="PTHR31580:SF29">
    <property type="entry name" value="FILAMENT-LIKE PLANT PROTEIN ISOFORM X1"/>
    <property type="match status" value="1"/>
</dbReference>
<dbReference type="PANTHER" id="PTHR31580">
    <property type="entry name" value="FILAMENT-LIKE PLANT PROTEIN 4"/>
    <property type="match status" value="1"/>
</dbReference>
<evidence type="ECO:0000256" key="2">
    <source>
        <dbReference type="ARBA" id="ARBA00023054"/>
    </source>
</evidence>
<dbReference type="InParanoid" id="M1D8V2"/>
<keyword evidence="2 3" id="KW-0175">Coiled coil</keyword>
<dbReference type="PaxDb" id="4113-PGSC0003DMT400085151"/>
<accession>M1D8V2</accession>
<organism evidence="4 5">
    <name type="scientific">Solanum tuberosum</name>
    <name type="common">Potato</name>
    <dbReference type="NCBI Taxonomy" id="4113"/>
    <lineage>
        <taxon>Eukaryota</taxon>
        <taxon>Viridiplantae</taxon>
        <taxon>Streptophyta</taxon>
        <taxon>Embryophyta</taxon>
        <taxon>Tracheophyta</taxon>
        <taxon>Spermatophyta</taxon>
        <taxon>Magnoliopsida</taxon>
        <taxon>eudicotyledons</taxon>
        <taxon>Gunneridae</taxon>
        <taxon>Pentapetalae</taxon>
        <taxon>asterids</taxon>
        <taxon>lamiids</taxon>
        <taxon>Solanales</taxon>
        <taxon>Solanaceae</taxon>
        <taxon>Solanoideae</taxon>
        <taxon>Solaneae</taxon>
        <taxon>Solanum</taxon>
    </lineage>
</organism>
<dbReference type="InterPro" id="IPR008587">
    <property type="entry name" value="FPP_plant"/>
</dbReference>
<evidence type="ECO:0000256" key="1">
    <source>
        <dbReference type="ARBA" id="ARBA00005921"/>
    </source>
</evidence>
<dbReference type="SMR" id="M1D8V2"/>
<proteinExistence type="inferred from homology"/>
<reference evidence="4" key="2">
    <citation type="submission" date="2015-06" db="UniProtKB">
        <authorList>
            <consortium name="EnsemblPlants"/>
        </authorList>
    </citation>
    <scope>IDENTIFICATION</scope>
    <source>
        <strain evidence="4">DM1-3 516 R44</strain>
    </source>
</reference>
<dbReference type="Pfam" id="PF05911">
    <property type="entry name" value="FPP"/>
    <property type="match status" value="1"/>
</dbReference>
<sequence>MLCKPETTECDQSCSDSWASTLISKLDQFQHEKVMPKTLAARSLEIDIMDDFLEMERVAAVFEIVNKVSSLISDVVVDDSSSEENPLSAEYETLSQRVVELEQKMEKIEADKVELENALSESRDALKVSDLQLKDAQIKIEETQKELDTVNELKELLEFQLSGMEIESRTMSANIDSLKTELERE</sequence>
<dbReference type="eggNOG" id="ENOG502QQJ4">
    <property type="taxonomic scope" value="Eukaryota"/>
</dbReference>
<evidence type="ECO:0000256" key="3">
    <source>
        <dbReference type="SAM" id="Coils"/>
    </source>
</evidence>
<evidence type="ECO:0000313" key="5">
    <source>
        <dbReference type="Proteomes" id="UP000011115"/>
    </source>
</evidence>
<dbReference type="EnsemblPlants" id="PGSC0003DMT400085151">
    <property type="protein sequence ID" value="PGSC0003DMT400085151"/>
    <property type="gene ID" value="PGSC0003DMG400034722"/>
</dbReference>